<evidence type="ECO:0000313" key="2">
    <source>
        <dbReference type="Proteomes" id="UP001622594"/>
    </source>
</evidence>
<dbReference type="EMBL" id="CP108188">
    <property type="protein sequence ID" value="WTR68050.1"/>
    <property type="molecule type" value="Genomic_DNA"/>
</dbReference>
<organism evidence="1 2">
    <name type="scientific">Streptomyces zaomyceticus</name>
    <dbReference type="NCBI Taxonomy" id="68286"/>
    <lineage>
        <taxon>Bacteria</taxon>
        <taxon>Bacillati</taxon>
        <taxon>Actinomycetota</taxon>
        <taxon>Actinomycetes</taxon>
        <taxon>Kitasatosporales</taxon>
        <taxon>Streptomycetaceae</taxon>
        <taxon>Streptomyces</taxon>
    </lineage>
</organism>
<evidence type="ECO:0000313" key="1">
    <source>
        <dbReference type="EMBL" id="WTR68050.1"/>
    </source>
</evidence>
<gene>
    <name evidence="1" type="ORF">OG814_01645</name>
</gene>
<sequence length="206" mass="21833">MLIKGYDDGPLVAGEPLMTRPGFWSNHLMGMCDDGAGHPVPEWFGDDGADADALSEVLFDPGHWPVFRVPAAEGPGVVVVYRNQPGDYGIDYLLTPPGRSSTEQLTDWEGDLAENGLTWHELVRIADTPVHEAEGAADPAARLLLVLPLLNDLDLPAAAPARLGAALAAAGSPQDTVTHTAESLLAHLMGRSRHDADWASPLSGGY</sequence>
<proteinExistence type="predicted"/>
<dbReference type="RefSeq" id="WP_327166162.1">
    <property type="nucleotide sequence ID" value="NZ_CP108188.1"/>
</dbReference>
<accession>A0ABZ1L5B0</accession>
<protein>
    <submittedName>
        <fullName evidence="1">Uncharacterized protein</fullName>
    </submittedName>
</protein>
<keyword evidence="2" id="KW-1185">Reference proteome</keyword>
<name>A0ABZ1L5B0_9ACTN</name>
<reference evidence="1 2" key="1">
    <citation type="submission" date="2022-10" db="EMBL/GenBank/DDBJ databases">
        <title>The complete genomes of actinobacterial strains from the NBC collection.</title>
        <authorList>
            <person name="Joergensen T.S."/>
            <person name="Alvarez Arevalo M."/>
            <person name="Sterndorff E.B."/>
            <person name="Faurdal D."/>
            <person name="Vuksanovic O."/>
            <person name="Mourched A.-S."/>
            <person name="Charusanti P."/>
            <person name="Shaw S."/>
            <person name="Blin K."/>
            <person name="Weber T."/>
        </authorList>
    </citation>
    <scope>NUCLEOTIDE SEQUENCE [LARGE SCALE GENOMIC DNA]</scope>
    <source>
        <strain evidence="1 2">NBC_00123</strain>
    </source>
</reference>
<dbReference type="Proteomes" id="UP001622594">
    <property type="component" value="Chromosome"/>
</dbReference>